<name>V5RJ16_SPIAP</name>
<organism evidence="6 7">
    <name type="scientific">Spiroplasma apis B31</name>
    <dbReference type="NCBI Taxonomy" id="1276258"/>
    <lineage>
        <taxon>Bacteria</taxon>
        <taxon>Bacillati</taxon>
        <taxon>Mycoplasmatota</taxon>
        <taxon>Mollicutes</taxon>
        <taxon>Entomoplasmatales</taxon>
        <taxon>Spiroplasmataceae</taxon>
        <taxon>Spiroplasma</taxon>
    </lineage>
</organism>
<reference evidence="6 7" key="1">
    <citation type="journal article" date="2014" name="Genome Announc.">
        <title>Complete Genome Sequence of Spiroplasma apis B31T (ATCC 33834), a Bacterium Associated with May Disease of Honeybees (Apis mellifera).</title>
        <authorList>
            <person name="Ku C."/>
            <person name="Lo W.S."/>
            <person name="Chen L.L."/>
            <person name="Kuo C.H."/>
        </authorList>
    </citation>
    <scope>NUCLEOTIDE SEQUENCE [LARGE SCALE GENOMIC DNA]</scope>
    <source>
        <strain evidence="6">B31</strain>
    </source>
</reference>
<dbReference type="RefSeq" id="WP_023789603.1">
    <property type="nucleotide sequence ID" value="NC_022998.1"/>
</dbReference>
<dbReference type="Gene3D" id="1.20.1080.10">
    <property type="entry name" value="Glycerol uptake facilitator protein"/>
    <property type="match status" value="1"/>
</dbReference>
<dbReference type="AlphaFoldDB" id="V5RJ16"/>
<dbReference type="EMBL" id="CP006682">
    <property type="protein sequence ID" value="AHB36478.1"/>
    <property type="molecule type" value="Genomic_DNA"/>
</dbReference>
<evidence type="ECO:0000256" key="5">
    <source>
        <dbReference type="SAM" id="Phobius"/>
    </source>
</evidence>
<dbReference type="OrthoDB" id="391622at2"/>
<evidence type="ECO:0000256" key="3">
    <source>
        <dbReference type="ARBA" id="ARBA00022989"/>
    </source>
</evidence>
<dbReference type="eggNOG" id="COG2116">
    <property type="taxonomic scope" value="Bacteria"/>
</dbReference>
<keyword evidence="4 5" id="KW-0472">Membrane</keyword>
<dbReference type="KEGG" id="sapi:SAPIS_v1c06330"/>
<feature type="transmembrane region" description="Helical" evidence="5">
    <location>
        <begin position="274"/>
        <end position="301"/>
    </location>
</feature>
<dbReference type="Pfam" id="PF01226">
    <property type="entry name" value="Form_Nir_trans"/>
    <property type="match status" value="1"/>
</dbReference>
<evidence type="ECO:0000256" key="2">
    <source>
        <dbReference type="ARBA" id="ARBA00022692"/>
    </source>
</evidence>
<feature type="transmembrane region" description="Helical" evidence="5">
    <location>
        <begin position="185"/>
        <end position="207"/>
    </location>
</feature>
<keyword evidence="2 5" id="KW-0812">Transmembrane</keyword>
<dbReference type="GO" id="GO:0015499">
    <property type="term" value="F:formate transmembrane transporter activity"/>
    <property type="evidence" value="ECO:0007669"/>
    <property type="project" value="TreeGrafter"/>
</dbReference>
<dbReference type="InterPro" id="IPR000292">
    <property type="entry name" value="For/NO2_transpt"/>
</dbReference>
<dbReference type="InterPro" id="IPR023271">
    <property type="entry name" value="Aquaporin-like"/>
</dbReference>
<feature type="transmembrane region" description="Helical" evidence="5">
    <location>
        <begin position="76"/>
        <end position="108"/>
    </location>
</feature>
<comment type="subcellular location">
    <subcellularLocation>
        <location evidence="1">Membrane</location>
        <topology evidence="1">Multi-pass membrane protein</topology>
    </subcellularLocation>
</comment>
<dbReference type="PANTHER" id="PTHR30520">
    <property type="entry name" value="FORMATE TRANSPORTER-RELATED"/>
    <property type="match status" value="1"/>
</dbReference>
<gene>
    <name evidence="6" type="primary">focA2</name>
    <name evidence="6" type="ORF">SAPIS_v1c06330</name>
</gene>
<dbReference type="PATRIC" id="fig|1276258.3.peg.646"/>
<proteinExistence type="predicted"/>
<feature type="transmembrane region" description="Helical" evidence="5">
    <location>
        <begin position="44"/>
        <end position="64"/>
    </location>
</feature>
<evidence type="ECO:0000313" key="6">
    <source>
        <dbReference type="EMBL" id="AHB36478.1"/>
    </source>
</evidence>
<evidence type="ECO:0000313" key="7">
    <source>
        <dbReference type="Proteomes" id="UP000018550"/>
    </source>
</evidence>
<feature type="transmembrane region" description="Helical" evidence="5">
    <location>
        <begin position="120"/>
        <end position="141"/>
    </location>
</feature>
<dbReference type="STRING" id="1276258.SAPIS_v1c06330"/>
<dbReference type="PANTHER" id="PTHR30520:SF8">
    <property type="entry name" value="NITRITE TRANSPORTER NIRC"/>
    <property type="match status" value="1"/>
</dbReference>
<dbReference type="GO" id="GO:0005886">
    <property type="term" value="C:plasma membrane"/>
    <property type="evidence" value="ECO:0007669"/>
    <property type="project" value="TreeGrafter"/>
</dbReference>
<feature type="transmembrane region" description="Helical" evidence="5">
    <location>
        <begin position="219"/>
        <end position="239"/>
    </location>
</feature>
<evidence type="ECO:0000256" key="4">
    <source>
        <dbReference type="ARBA" id="ARBA00023136"/>
    </source>
</evidence>
<dbReference type="Proteomes" id="UP000018550">
    <property type="component" value="Chromosome"/>
</dbReference>
<evidence type="ECO:0000256" key="1">
    <source>
        <dbReference type="ARBA" id="ARBA00004141"/>
    </source>
</evidence>
<accession>V5RJ16</accession>
<keyword evidence="3 5" id="KW-1133">Transmembrane helix</keyword>
<dbReference type="HOGENOM" id="CLU_036896_3_3_14"/>
<keyword evidence="7" id="KW-1185">Reference proteome</keyword>
<sequence length="343" mass="38434">MDLNNIDKEELLKVEKPLYLFELGYVEALKAVGDTIKFSNMKHFILGILAGIWIGVAFTAAFYASYALSAPSAQKILLGVVFATVLSPIFFVGGQFLTSYFFITFSVIKGSDKVMTLLRAFGFIYLGNIIGQLFFAVLWQFSSFGQDLEMNTYLYNVGVSRLFDIGKSALALSEFNTGNISVKDYAITILKCLFSAMMCGFCVTAALPASKSVKGTNDLCATIFLMSVMIFLFAISGYQHCVANWYLYILILFQAICQNDILMHGIHQHSSIMVFIYLLIFNLLPTLLGNFISAILLGWLLHLINKRMSNRYIAYNGAINDVSRSLKLQKKVEEEYLNSKKNK</sequence>
<protein>
    <submittedName>
        <fullName evidence="6">Formate/nitrate transporter</fullName>
    </submittedName>
</protein>